<evidence type="ECO:0000313" key="3">
    <source>
        <dbReference type="Proteomes" id="UP000037035"/>
    </source>
</evidence>
<name>A0A0L6VHG8_9BASI</name>
<accession>A0A0L6VHG8</accession>
<keyword evidence="3" id="KW-1185">Reference proteome</keyword>
<reference evidence="2 3" key="1">
    <citation type="submission" date="2015-08" db="EMBL/GenBank/DDBJ databases">
        <title>Next Generation Sequencing and Analysis of the Genome of Puccinia sorghi L Schw, the Causal Agent of Maize Common Rust.</title>
        <authorList>
            <person name="Rochi L."/>
            <person name="Burguener G."/>
            <person name="Darino M."/>
            <person name="Turjanski A."/>
            <person name="Kreff E."/>
            <person name="Dieguez M.J."/>
            <person name="Sacco F."/>
        </authorList>
    </citation>
    <scope>NUCLEOTIDE SEQUENCE [LARGE SCALE GENOMIC DNA]</scope>
    <source>
        <strain evidence="2 3">RO10H11247</strain>
    </source>
</reference>
<dbReference type="Proteomes" id="UP000037035">
    <property type="component" value="Unassembled WGS sequence"/>
</dbReference>
<sequence length="61" mass="6235">MCPGPVNCSFIEIPATVKTPPPITDLPGCMVNQKQHLGNSPPAGGTMRSATVAGVSSINFP</sequence>
<evidence type="ECO:0000313" key="2">
    <source>
        <dbReference type="EMBL" id="KNZ60164.1"/>
    </source>
</evidence>
<protein>
    <submittedName>
        <fullName evidence="2">Uncharacterized protein</fullName>
    </submittedName>
</protein>
<comment type="caution">
    <text evidence="2">The sequence shown here is derived from an EMBL/GenBank/DDBJ whole genome shotgun (WGS) entry which is preliminary data.</text>
</comment>
<gene>
    <name evidence="2" type="ORF">VP01_1600g4</name>
</gene>
<dbReference type="AlphaFoldDB" id="A0A0L6VHG8"/>
<proteinExistence type="predicted"/>
<evidence type="ECO:0000256" key="1">
    <source>
        <dbReference type="SAM" id="MobiDB-lite"/>
    </source>
</evidence>
<organism evidence="2 3">
    <name type="scientific">Puccinia sorghi</name>
    <dbReference type="NCBI Taxonomy" id="27349"/>
    <lineage>
        <taxon>Eukaryota</taxon>
        <taxon>Fungi</taxon>
        <taxon>Dikarya</taxon>
        <taxon>Basidiomycota</taxon>
        <taxon>Pucciniomycotina</taxon>
        <taxon>Pucciniomycetes</taxon>
        <taxon>Pucciniales</taxon>
        <taxon>Pucciniaceae</taxon>
        <taxon>Puccinia</taxon>
    </lineage>
</organism>
<dbReference type="EMBL" id="LAVV01006394">
    <property type="protein sequence ID" value="KNZ60164.1"/>
    <property type="molecule type" value="Genomic_DNA"/>
</dbReference>
<dbReference type="VEuPathDB" id="FungiDB:VP01_1600g4"/>
<feature type="region of interest" description="Disordered" evidence="1">
    <location>
        <begin position="32"/>
        <end position="61"/>
    </location>
</feature>